<evidence type="ECO:0000256" key="3">
    <source>
        <dbReference type="ARBA" id="ARBA00022801"/>
    </source>
</evidence>
<evidence type="ECO:0000256" key="1">
    <source>
        <dbReference type="ARBA" id="ARBA00008792"/>
    </source>
</evidence>
<dbReference type="Pfam" id="PF00270">
    <property type="entry name" value="DEAD"/>
    <property type="match status" value="1"/>
</dbReference>
<evidence type="ECO:0000256" key="6">
    <source>
        <dbReference type="SAM" id="MobiDB-lite"/>
    </source>
</evidence>
<dbReference type="EMBL" id="JACBZP010000001">
    <property type="protein sequence ID" value="NYI67892.1"/>
    <property type="molecule type" value="Genomic_DNA"/>
</dbReference>
<feature type="region of interest" description="Disordered" evidence="6">
    <location>
        <begin position="571"/>
        <end position="590"/>
    </location>
</feature>
<evidence type="ECO:0000256" key="4">
    <source>
        <dbReference type="ARBA" id="ARBA00022806"/>
    </source>
</evidence>
<dbReference type="Pfam" id="PF21010">
    <property type="entry name" value="HA2_C"/>
    <property type="match status" value="1"/>
</dbReference>
<dbReference type="SMART" id="SM00487">
    <property type="entry name" value="DEXDc"/>
    <property type="match status" value="1"/>
</dbReference>
<dbReference type="NCBIfam" id="NF008348">
    <property type="entry name" value="PRK11131.1"/>
    <property type="match status" value="1"/>
</dbReference>
<accession>A0A7Z0D2X9</accession>
<dbReference type="PROSITE" id="PS51194">
    <property type="entry name" value="HELICASE_CTER"/>
    <property type="match status" value="1"/>
</dbReference>
<dbReference type="InterPro" id="IPR024590">
    <property type="entry name" value="HrpA_C"/>
</dbReference>
<dbReference type="InterPro" id="IPR011709">
    <property type="entry name" value="DEAD-box_helicase_OB_fold"/>
</dbReference>
<comment type="similarity">
    <text evidence="1">Belongs to the DEAD box helicase family. DEAH subfamily.</text>
</comment>
<dbReference type="SUPFAM" id="SSF52540">
    <property type="entry name" value="P-loop containing nucleoside triphosphate hydrolases"/>
    <property type="match status" value="1"/>
</dbReference>
<proteinExistence type="inferred from homology"/>
<feature type="domain" description="Helicase C-terminal" evidence="8">
    <location>
        <begin position="228"/>
        <end position="402"/>
    </location>
</feature>
<sequence length="1291" mass="143471">MTAAPITYPPDLPISARRDDIAAAIRDNQVVIIAGETGSGKTTQLPKICLELGLDEGGLIGHTQPRRIAARTVADRIAGELGSRLGGRVGYQVRFTSQVAADTAVKVMTDGILLAGIGRDPDLKRYSAIIIDEAHERSLNIDFILGYLKRLLPRRPGLKVIITSATIDPERFSRHFFDAPIIEVSGRTYPVEIRYRPLVAESSGDDADDSDEADDDPLASRTRDQSEGIIAAVDELMREPPGDILVFLSGEREIRDTLEQLTGHLERRRGAAARPVDVIPLYARLSSGEQHRVFTDHSRPRIVLATNVAETSLTVPGIKYVIDTGTARISRYSHRTKVQRLPIERISQASANQRAGRCGRTSDGICIRLYGKADFESRPEFTDPEILRTNLAAVILQMASLGFARTDAELLSFPFVEPPDSRAVRDGRTLLTELGALRSTRDGATKLTRIGRQLSGLPIDPRLGRMLVEAQRRGVVAEVLVIVAALSIQDPRERPAETRDAADAKHRRFDNDRSDFLTLLNLWTYAEQRREELSSNQFRKLCRAEYLNFMRLREWQDLAAQLRHMARPQGITGPRMKWAQPDVEPGAEPDPQREAIAESVHRSVLTGLLTQVGMRIEPDRKSSSRRSGRPRGDFHGVRGTKFAVFPGSALFKKPPKWIMSAELVETSRLWARMNARIEPDWLLQQAGDLLKHGYSDPHWEAKRGAVMASEKVTLLGLPVVDGRRVQYGRIDPELSRDLFIRRALVEGDWKTRHRFLARNRRLVADVEELESRTRRGMLVDDETLFAFYDERIPADVVSARHFDAWWKKAGRDAPNLLDFTPDMLVDEAAADVDDADFPVSWPLPDGTEAPLTYQFEPGTEADGVTVALPIEILGQIDDAVFTWQIPGLRVELITALIRSLPKPVRRHFVPAPDVAARAAATLEPYAGDIRDALAAELSAPGEQTVRAGDFDMSKVPDHLRMTFRIVDVGGRALREDTDLAALRETVAPTAQRRLSEAASTVERRGVTEWDFGTLDDAFEREAGGHRVQGYPALVDDGDTVSVAVRPRQEDAQQATWHGVRKLVLLSVPSPAGYVREHLSNTEKLVFARQPAGVDAILDDCVVAAADRLMLEYGLTPESNVRERDGFVRLRSFVAERLVDAAFDVVKVVGEILARYGELDRQISGTKSLTLLPVLADIRAQIDALVHPGFIAETGWEQLHHVPRYVAAARIRLDKAAENPQADRSRADRVGAMTDEYEKALSALPKSAVPGPALSHVRWMIEELRVSLFAQQLGTAYPVSEQRIRKALAAAR</sequence>
<evidence type="ECO:0000313" key="9">
    <source>
        <dbReference type="EMBL" id="NYI67892.1"/>
    </source>
</evidence>
<feature type="compositionally biased region" description="Acidic residues" evidence="6">
    <location>
        <begin position="203"/>
        <end position="217"/>
    </location>
</feature>
<dbReference type="PANTHER" id="PTHR18934:SF99">
    <property type="entry name" value="ATP-DEPENDENT RNA HELICASE DHX37-RELATED"/>
    <property type="match status" value="1"/>
</dbReference>
<dbReference type="PROSITE" id="PS00690">
    <property type="entry name" value="DEAH_ATP_HELICASE"/>
    <property type="match status" value="1"/>
</dbReference>
<dbReference type="RefSeq" id="WP_179428202.1">
    <property type="nucleotide sequence ID" value="NZ_JACBZP010000001.1"/>
</dbReference>
<dbReference type="InterPro" id="IPR002464">
    <property type="entry name" value="DNA/RNA_helicase_DEAH_CS"/>
</dbReference>
<evidence type="ECO:0000256" key="2">
    <source>
        <dbReference type="ARBA" id="ARBA00022741"/>
    </source>
</evidence>
<dbReference type="GO" id="GO:0005524">
    <property type="term" value="F:ATP binding"/>
    <property type="evidence" value="ECO:0007669"/>
    <property type="project" value="UniProtKB-KW"/>
</dbReference>
<dbReference type="EC" id="3.6.4.13" evidence="9"/>
<dbReference type="Proteomes" id="UP000539111">
    <property type="component" value="Unassembled WGS sequence"/>
</dbReference>
<dbReference type="Pfam" id="PF00271">
    <property type="entry name" value="Helicase_C"/>
    <property type="match status" value="1"/>
</dbReference>
<keyword evidence="4 9" id="KW-0347">Helicase</keyword>
<comment type="caution">
    <text evidence="9">The sequence shown here is derived from an EMBL/GenBank/DDBJ whole genome shotgun (WGS) entry which is preliminary data.</text>
</comment>
<dbReference type="InterPro" id="IPR011545">
    <property type="entry name" value="DEAD/DEAH_box_helicase_dom"/>
</dbReference>
<dbReference type="SMART" id="SM00490">
    <property type="entry name" value="HELICc"/>
    <property type="match status" value="1"/>
</dbReference>
<dbReference type="InterPro" id="IPR010222">
    <property type="entry name" value="RNA_helicase_HrpA"/>
</dbReference>
<dbReference type="SMART" id="SM00847">
    <property type="entry name" value="HA2"/>
    <property type="match status" value="1"/>
</dbReference>
<dbReference type="PANTHER" id="PTHR18934">
    <property type="entry name" value="ATP-DEPENDENT RNA HELICASE"/>
    <property type="match status" value="1"/>
</dbReference>
<keyword evidence="2" id="KW-0547">Nucleotide-binding</keyword>
<dbReference type="PROSITE" id="PS51192">
    <property type="entry name" value="HELICASE_ATP_BIND_1"/>
    <property type="match status" value="1"/>
</dbReference>
<feature type="domain" description="Helicase ATP-binding" evidence="7">
    <location>
        <begin position="22"/>
        <end position="185"/>
    </location>
</feature>
<reference evidence="9 10" key="1">
    <citation type="submission" date="2020-07" db="EMBL/GenBank/DDBJ databases">
        <title>Sequencing the genomes of 1000 actinobacteria strains.</title>
        <authorList>
            <person name="Klenk H.-P."/>
        </authorList>
    </citation>
    <scope>NUCLEOTIDE SEQUENCE [LARGE SCALE GENOMIC DNA]</scope>
    <source>
        <strain evidence="9 10">DSM 26341</strain>
    </source>
</reference>
<dbReference type="GO" id="GO:0003723">
    <property type="term" value="F:RNA binding"/>
    <property type="evidence" value="ECO:0007669"/>
    <property type="project" value="TreeGrafter"/>
</dbReference>
<dbReference type="FunFam" id="1.20.120.1080:FF:000005">
    <property type="entry name" value="ATP-dependent helicase HrpA"/>
    <property type="match status" value="1"/>
</dbReference>
<name>A0A7Z0D2X9_9MICO</name>
<dbReference type="Pfam" id="PF07717">
    <property type="entry name" value="OB_NTP_bind"/>
    <property type="match status" value="1"/>
</dbReference>
<keyword evidence="3 9" id="KW-0378">Hydrolase</keyword>
<dbReference type="Pfam" id="PF11898">
    <property type="entry name" value="DUF3418"/>
    <property type="match status" value="1"/>
</dbReference>
<feature type="region of interest" description="Disordered" evidence="6">
    <location>
        <begin position="616"/>
        <end position="635"/>
    </location>
</feature>
<dbReference type="InterPro" id="IPR001650">
    <property type="entry name" value="Helicase_C-like"/>
</dbReference>
<keyword evidence="5" id="KW-0067">ATP-binding</keyword>
<evidence type="ECO:0000259" key="7">
    <source>
        <dbReference type="PROSITE" id="PS51192"/>
    </source>
</evidence>
<dbReference type="GO" id="GO:0016787">
    <property type="term" value="F:hydrolase activity"/>
    <property type="evidence" value="ECO:0007669"/>
    <property type="project" value="UniProtKB-KW"/>
</dbReference>
<dbReference type="CDD" id="cd18791">
    <property type="entry name" value="SF2_C_RHA"/>
    <property type="match status" value="1"/>
</dbReference>
<feature type="region of interest" description="Disordered" evidence="6">
    <location>
        <begin position="200"/>
        <end position="224"/>
    </location>
</feature>
<dbReference type="GO" id="GO:0003724">
    <property type="term" value="F:RNA helicase activity"/>
    <property type="evidence" value="ECO:0007669"/>
    <property type="project" value="UniProtKB-EC"/>
</dbReference>
<gene>
    <name evidence="9" type="ORF">BJY26_002198</name>
</gene>
<evidence type="ECO:0000259" key="8">
    <source>
        <dbReference type="PROSITE" id="PS51194"/>
    </source>
</evidence>
<dbReference type="Gene3D" id="1.20.120.1080">
    <property type="match status" value="1"/>
</dbReference>
<protein>
    <submittedName>
        <fullName evidence="9">ATP-dependent helicase HrpA</fullName>
        <ecNumber evidence="9">3.6.4.13</ecNumber>
    </submittedName>
</protein>
<keyword evidence="10" id="KW-1185">Reference proteome</keyword>
<dbReference type="Gene3D" id="3.40.50.300">
    <property type="entry name" value="P-loop containing nucleotide triphosphate hydrolases"/>
    <property type="match status" value="2"/>
</dbReference>
<organism evidence="9 10">
    <name type="scientific">Spelaeicoccus albus</name>
    <dbReference type="NCBI Taxonomy" id="1280376"/>
    <lineage>
        <taxon>Bacteria</taxon>
        <taxon>Bacillati</taxon>
        <taxon>Actinomycetota</taxon>
        <taxon>Actinomycetes</taxon>
        <taxon>Micrococcales</taxon>
        <taxon>Brevibacteriaceae</taxon>
        <taxon>Spelaeicoccus</taxon>
    </lineage>
</organism>
<dbReference type="NCBIfam" id="TIGR01967">
    <property type="entry name" value="DEAH_box_HrpA"/>
    <property type="match status" value="1"/>
</dbReference>
<dbReference type="InterPro" id="IPR007502">
    <property type="entry name" value="Helicase-assoc_dom"/>
</dbReference>
<evidence type="ECO:0000313" key="10">
    <source>
        <dbReference type="Proteomes" id="UP000539111"/>
    </source>
</evidence>
<dbReference type="InterPro" id="IPR027417">
    <property type="entry name" value="P-loop_NTPase"/>
</dbReference>
<evidence type="ECO:0000256" key="5">
    <source>
        <dbReference type="ARBA" id="ARBA00022840"/>
    </source>
</evidence>
<dbReference type="InterPro" id="IPR014001">
    <property type="entry name" value="Helicase_ATP-bd"/>
</dbReference>